<protein>
    <submittedName>
        <fullName evidence="1">Uncharacterized protein</fullName>
    </submittedName>
</protein>
<sequence length="100" mass="10019">MLVAPTKPDAVMLAGIGGVLTRTPLGCMILDVGDGEETLTQFPYGSTLTADGQGVTLPDQTTVHIGGSISGAGGIGDPGGLKHVPLQCVSATRVLYLQAA</sequence>
<keyword evidence="2" id="KW-1185">Reference proteome</keyword>
<reference evidence="1 2" key="1">
    <citation type="submission" date="2020-08" db="EMBL/GenBank/DDBJ databases">
        <title>Sequencing the genomes of 1000 actinobacteria strains.</title>
        <authorList>
            <person name="Klenk H.-P."/>
        </authorList>
    </citation>
    <scope>NUCLEOTIDE SEQUENCE [LARGE SCALE GENOMIC DNA]</scope>
    <source>
        <strain evidence="1 2">DSM 11053</strain>
    </source>
</reference>
<dbReference type="Proteomes" id="UP000565572">
    <property type="component" value="Unassembled WGS sequence"/>
</dbReference>
<organism evidence="1 2">
    <name type="scientific">Microlunatus antarcticus</name>
    <dbReference type="NCBI Taxonomy" id="53388"/>
    <lineage>
        <taxon>Bacteria</taxon>
        <taxon>Bacillati</taxon>
        <taxon>Actinomycetota</taxon>
        <taxon>Actinomycetes</taxon>
        <taxon>Propionibacteriales</taxon>
        <taxon>Propionibacteriaceae</taxon>
        <taxon>Microlunatus</taxon>
    </lineage>
</organism>
<name>A0A7W5P6F2_9ACTN</name>
<evidence type="ECO:0000313" key="1">
    <source>
        <dbReference type="EMBL" id="MBB3326378.1"/>
    </source>
</evidence>
<dbReference type="EMBL" id="JACHZG010000001">
    <property type="protein sequence ID" value="MBB3326378.1"/>
    <property type="molecule type" value="Genomic_DNA"/>
</dbReference>
<gene>
    <name evidence="1" type="ORF">FHX39_001322</name>
</gene>
<proteinExistence type="predicted"/>
<comment type="caution">
    <text evidence="1">The sequence shown here is derived from an EMBL/GenBank/DDBJ whole genome shotgun (WGS) entry which is preliminary data.</text>
</comment>
<dbReference type="AlphaFoldDB" id="A0A7W5P6F2"/>
<evidence type="ECO:0000313" key="2">
    <source>
        <dbReference type="Proteomes" id="UP000565572"/>
    </source>
</evidence>
<accession>A0A7W5P6F2</accession>
<dbReference type="RefSeq" id="WP_183337334.1">
    <property type="nucleotide sequence ID" value="NZ_JACHZG010000001.1"/>
</dbReference>